<evidence type="ECO:0000256" key="9">
    <source>
        <dbReference type="ARBA" id="ARBA00023128"/>
    </source>
</evidence>
<dbReference type="Gene3D" id="3.30.710.10">
    <property type="entry name" value="Potassium Channel Kv1.1, Chain A"/>
    <property type="match status" value="1"/>
</dbReference>
<evidence type="ECO:0000256" key="4">
    <source>
        <dbReference type="ARBA" id="ARBA00008370"/>
    </source>
</evidence>
<dbReference type="SMART" id="SM00225">
    <property type="entry name" value="BTB"/>
    <property type="match status" value="1"/>
</dbReference>
<dbReference type="SUPFAM" id="SSF54695">
    <property type="entry name" value="POZ domain"/>
    <property type="match status" value="1"/>
</dbReference>
<evidence type="ECO:0000256" key="7">
    <source>
        <dbReference type="ARBA" id="ARBA00022792"/>
    </source>
</evidence>
<dbReference type="InterPro" id="IPR043454">
    <property type="entry name" value="NPH3/RPT2-like"/>
</dbReference>
<dbReference type="GO" id="GO:0016567">
    <property type="term" value="P:protein ubiquitination"/>
    <property type="evidence" value="ECO:0007669"/>
    <property type="project" value="UniProtKB-UniPathway"/>
</dbReference>
<dbReference type="Pfam" id="PF03000">
    <property type="entry name" value="NPH3"/>
    <property type="match status" value="1"/>
</dbReference>
<comment type="caution">
    <text evidence="16">The sequence shown here is derived from an EMBL/GenBank/DDBJ whole genome shotgun (WGS) entry which is preliminary data.</text>
</comment>
<organism evidence="16 17">
    <name type="scientific">Mucuna pruriens</name>
    <name type="common">Velvet bean</name>
    <name type="synonym">Dolichos pruriens</name>
    <dbReference type="NCBI Taxonomy" id="157652"/>
    <lineage>
        <taxon>Eukaryota</taxon>
        <taxon>Viridiplantae</taxon>
        <taxon>Streptophyta</taxon>
        <taxon>Embryophyta</taxon>
        <taxon>Tracheophyta</taxon>
        <taxon>Spermatophyta</taxon>
        <taxon>Magnoliopsida</taxon>
        <taxon>eudicotyledons</taxon>
        <taxon>Gunneridae</taxon>
        <taxon>Pentapetalae</taxon>
        <taxon>rosids</taxon>
        <taxon>fabids</taxon>
        <taxon>Fabales</taxon>
        <taxon>Fabaceae</taxon>
        <taxon>Papilionoideae</taxon>
        <taxon>50 kb inversion clade</taxon>
        <taxon>NPAAA clade</taxon>
        <taxon>indigoferoid/millettioid clade</taxon>
        <taxon>Phaseoleae</taxon>
        <taxon>Mucuna</taxon>
    </lineage>
</organism>
<evidence type="ECO:0000259" key="14">
    <source>
        <dbReference type="PROSITE" id="PS50097"/>
    </source>
</evidence>
<dbReference type="EMBL" id="QJKJ01014486">
    <property type="protein sequence ID" value="RDX64219.1"/>
    <property type="molecule type" value="Genomic_DNA"/>
</dbReference>
<dbReference type="InterPro" id="IPR011333">
    <property type="entry name" value="SKP1/BTB/POZ_sf"/>
</dbReference>
<evidence type="ECO:0000259" key="15">
    <source>
        <dbReference type="PROSITE" id="PS51649"/>
    </source>
</evidence>
<keyword evidence="6" id="KW-0833">Ubl conjugation pathway</keyword>
<feature type="domain" description="BTB" evidence="14">
    <location>
        <begin position="39"/>
        <end position="108"/>
    </location>
</feature>
<evidence type="ECO:0000256" key="6">
    <source>
        <dbReference type="ARBA" id="ARBA00022786"/>
    </source>
</evidence>
<dbReference type="PROSITE" id="PS51649">
    <property type="entry name" value="NPH3"/>
    <property type="match status" value="1"/>
</dbReference>
<keyword evidence="10" id="KW-0472">Membrane</keyword>
<keyword evidence="12" id="KW-0175">Coiled coil</keyword>
<feature type="non-terminal residue" evidence="16">
    <location>
        <position position="1"/>
    </location>
</feature>
<feature type="region of interest" description="Disordered" evidence="13">
    <location>
        <begin position="753"/>
        <end position="775"/>
    </location>
</feature>
<keyword evidence="9" id="KW-0496">Mitochondrion</keyword>
<comment type="similarity">
    <text evidence="11">Belongs to the NPH3 family.</text>
</comment>
<evidence type="ECO:0000313" key="17">
    <source>
        <dbReference type="Proteomes" id="UP000257109"/>
    </source>
</evidence>
<evidence type="ECO:0000256" key="2">
    <source>
        <dbReference type="ARBA" id="ARBA00004434"/>
    </source>
</evidence>
<feature type="compositionally biased region" description="Basic and acidic residues" evidence="13">
    <location>
        <begin position="753"/>
        <end position="764"/>
    </location>
</feature>
<dbReference type="Pfam" id="PF14138">
    <property type="entry name" value="COX16"/>
    <property type="match status" value="1"/>
</dbReference>
<keyword evidence="17" id="KW-1185">Reference proteome</keyword>
<evidence type="ECO:0000256" key="11">
    <source>
        <dbReference type="PROSITE-ProRule" id="PRU00982"/>
    </source>
</evidence>
<proteinExistence type="inferred from homology"/>
<dbReference type="InterPro" id="IPR027356">
    <property type="entry name" value="NPH3_dom"/>
</dbReference>
<comment type="pathway">
    <text evidence="3">Protein modification; protein ubiquitination.</text>
</comment>
<keyword evidence="8" id="KW-1133">Transmembrane helix</keyword>
<dbReference type="InterPro" id="IPR020164">
    <property type="entry name" value="Cyt_c_Oxase_assmbl_COX16"/>
</dbReference>
<gene>
    <name evidence="16" type="ORF">CR513_57252</name>
</gene>
<evidence type="ECO:0000256" key="13">
    <source>
        <dbReference type="SAM" id="MobiDB-lite"/>
    </source>
</evidence>
<keyword evidence="7" id="KW-0999">Mitochondrion inner membrane</keyword>
<name>A0A371EDZ9_MUCPR</name>
<protein>
    <submittedName>
        <fullName evidence="16">BTB/POZ domain-containing protein</fullName>
    </submittedName>
</protein>
<sequence length="775" mass="86860">MACMKLGSKSEIEILLWFIINFVGCQMPISRLCSTGLPSDVIIEICETSFHLHKFPLISRSKVLEGLMNELTSENDKSVLELHDLPGGAKTFLLVAKFCYGVKIEMSSLNVVGLRCAAEYLQMTESYGEGNLIMQTENFLNHVFGYWTDTLKALKTCEEVLPFAEELHITSRCIHSLVLKVADQSLVSLPVSGQSVGQSPEDAEVWNGISLTPKVAGEDWWFDDVSSLSLPLYKRFMQGASVRHMKPKRIAGSLVYYAKKHIPLLGSQTSSQNGNSSSFKLSLSTPSEADQRNLIEEIVELLPNEKGIAPTKFLLGCLRTAMALYASSSCCSSLEKRIGAQLDEADLEDLLIPNIGYSMETLHDIDCVQRMLDHFMIVEHDVVDTTSNDIDEERRIVVGGSQPLSPMAKVANLIDCYLAEVAPDVNVKLSKFQSLAAVIPDYARALDDGIYRAIDIFLKNHQWMTESEKEQICRLVNCQKLSLEASTHAAQNERLPLRVVVQVLFFEQLKLRTSVAGWFFASDNVENSQNLNANLGLIRNEGNTPHNPVVAFDNMKERVAELEKECFSMKQDLEKMMKSKGSWNMILKKLSCKLVPKPSSNAKVSVSKPCKKSKISPSTAQMEEKPMEVTELRFEAKVPILWPIMTTVQSDEATKRNATTEKAFKRWGRRSPFVRYGLPMISLTVLGSLGLAQLLQGSKDIAKVKDDKEWEITETRKALSRTGPVNAYQPKNISLEDELKDLQQKVDINNYEYKKIPKPNEGRVPRYSSSCKPYT</sequence>
<evidence type="ECO:0000256" key="8">
    <source>
        <dbReference type="ARBA" id="ARBA00022989"/>
    </source>
</evidence>
<dbReference type="Proteomes" id="UP000257109">
    <property type="component" value="Unassembled WGS sequence"/>
</dbReference>
<dbReference type="UniPathway" id="UPA00143"/>
<evidence type="ECO:0000256" key="1">
    <source>
        <dbReference type="ARBA" id="ARBA00004184"/>
    </source>
</evidence>
<feature type="region of interest" description="Disordered" evidence="13">
    <location>
        <begin position="603"/>
        <end position="624"/>
    </location>
</feature>
<dbReference type="PROSITE" id="PS50097">
    <property type="entry name" value="BTB"/>
    <property type="match status" value="1"/>
</dbReference>
<comment type="subcellular location">
    <subcellularLocation>
        <location evidence="1">Endomembrane system</location>
        <topology evidence="1">Peripheral membrane protein</topology>
    </subcellularLocation>
    <subcellularLocation>
        <location evidence="2">Mitochondrion inner membrane</location>
        <topology evidence="2">Single-pass membrane protein</topology>
    </subcellularLocation>
</comment>
<dbReference type="AlphaFoldDB" id="A0A371EDZ9"/>
<dbReference type="OrthoDB" id="624345at2759"/>
<reference evidence="16" key="1">
    <citation type="submission" date="2018-05" db="EMBL/GenBank/DDBJ databases">
        <title>Draft genome of Mucuna pruriens seed.</title>
        <authorList>
            <person name="Nnadi N.E."/>
            <person name="Vos R."/>
            <person name="Hasami M.H."/>
            <person name="Devisetty U.K."/>
            <person name="Aguiy J.C."/>
        </authorList>
    </citation>
    <scope>NUCLEOTIDE SEQUENCE [LARGE SCALE GENOMIC DNA]</scope>
    <source>
        <strain evidence="16">JCA_2017</strain>
    </source>
</reference>
<evidence type="ECO:0000256" key="10">
    <source>
        <dbReference type="ARBA" id="ARBA00023136"/>
    </source>
</evidence>
<dbReference type="PANTHER" id="PTHR32370">
    <property type="entry name" value="OS12G0117600 PROTEIN"/>
    <property type="match status" value="1"/>
</dbReference>
<evidence type="ECO:0000256" key="12">
    <source>
        <dbReference type="SAM" id="Coils"/>
    </source>
</evidence>
<feature type="coiled-coil region" evidence="12">
    <location>
        <begin position="552"/>
        <end position="579"/>
    </location>
</feature>
<evidence type="ECO:0000313" key="16">
    <source>
        <dbReference type="EMBL" id="RDX64219.1"/>
    </source>
</evidence>
<accession>A0A371EDZ9</accession>
<evidence type="ECO:0000256" key="5">
    <source>
        <dbReference type="ARBA" id="ARBA00022692"/>
    </source>
</evidence>
<comment type="similarity">
    <text evidence="4">Belongs to the COX16 family.</text>
</comment>
<dbReference type="InterPro" id="IPR000210">
    <property type="entry name" value="BTB/POZ_dom"/>
</dbReference>
<keyword evidence="5" id="KW-0812">Transmembrane</keyword>
<dbReference type="GO" id="GO:0005743">
    <property type="term" value="C:mitochondrial inner membrane"/>
    <property type="evidence" value="ECO:0007669"/>
    <property type="project" value="UniProtKB-SubCell"/>
</dbReference>
<evidence type="ECO:0000256" key="3">
    <source>
        <dbReference type="ARBA" id="ARBA00004906"/>
    </source>
</evidence>
<feature type="domain" description="NPH3" evidence="15">
    <location>
        <begin position="219"/>
        <end position="510"/>
    </location>
</feature>
<dbReference type="Pfam" id="PF00651">
    <property type="entry name" value="BTB"/>
    <property type="match status" value="1"/>
</dbReference>
<dbReference type="GO" id="GO:0012505">
    <property type="term" value="C:endomembrane system"/>
    <property type="evidence" value="ECO:0007669"/>
    <property type="project" value="UniProtKB-SubCell"/>
</dbReference>